<evidence type="ECO:0000313" key="15">
    <source>
        <dbReference type="Proteomes" id="UP001165561"/>
    </source>
</evidence>
<feature type="non-terminal residue" evidence="14">
    <location>
        <position position="1"/>
    </location>
</feature>
<keyword evidence="10 11" id="KW-0472">Membrane</keyword>
<keyword evidence="8 11" id="KW-1133">Transmembrane helix</keyword>
<dbReference type="InterPro" id="IPR008915">
    <property type="entry name" value="Peptidase_M50"/>
</dbReference>
<dbReference type="CDD" id="cd23081">
    <property type="entry name" value="cpPDZ_EcRseP-like"/>
    <property type="match status" value="1"/>
</dbReference>
<sequence>PPSPAAAAGLRPGDEVVAWDGRAVDSWTDLSARIAEGGTDPVPVVVLRDGERRTLQVTPAPAERPVLVDGEYERDAAGDVVTETRPYVGIGPTAELVAQPLSTVPGVVADSVVRTFEIVLTLPQRLAGITEAVLGPAERDPEVVGLVGVGRIAGEIASAEGQGYGLAERTVDMLGMLASLNLALFAFNLVPLLPLDGGHVAGALWEGGRRTVARWRDRPDPGPVDVARALPVTYAVVALMVGMSLLLAYADIVEPVSLTG</sequence>
<keyword evidence="7" id="KW-0862">Zinc</keyword>
<dbReference type="Pfam" id="PF02163">
    <property type="entry name" value="Peptidase_M50"/>
    <property type="match status" value="1"/>
</dbReference>
<proteinExistence type="inferred from homology"/>
<keyword evidence="4" id="KW-0645">Protease</keyword>
<dbReference type="InterPro" id="IPR004387">
    <property type="entry name" value="Pept_M50_Zn"/>
</dbReference>
<evidence type="ECO:0000256" key="3">
    <source>
        <dbReference type="ARBA" id="ARBA00007931"/>
    </source>
</evidence>
<keyword evidence="5 11" id="KW-0812">Transmembrane</keyword>
<dbReference type="EMBL" id="JARACI010000677">
    <property type="protein sequence ID" value="MDD9205835.1"/>
    <property type="molecule type" value="Genomic_DNA"/>
</dbReference>
<accession>A0ABT5TUV7</accession>
<evidence type="ECO:0000256" key="9">
    <source>
        <dbReference type="ARBA" id="ARBA00023049"/>
    </source>
</evidence>
<feature type="domain" description="PDZ" evidence="13">
    <location>
        <begin position="3"/>
        <end position="57"/>
    </location>
</feature>
<feature type="transmembrane region" description="Helical" evidence="11">
    <location>
        <begin position="174"/>
        <end position="195"/>
    </location>
</feature>
<evidence type="ECO:0000256" key="1">
    <source>
        <dbReference type="ARBA" id="ARBA00001947"/>
    </source>
</evidence>
<dbReference type="InterPro" id="IPR001478">
    <property type="entry name" value="PDZ"/>
</dbReference>
<evidence type="ECO:0000256" key="10">
    <source>
        <dbReference type="ARBA" id="ARBA00023136"/>
    </source>
</evidence>
<gene>
    <name evidence="14" type="ORF">PU560_05050</name>
</gene>
<evidence type="ECO:0000256" key="6">
    <source>
        <dbReference type="ARBA" id="ARBA00022801"/>
    </source>
</evidence>
<evidence type="ECO:0000256" key="8">
    <source>
        <dbReference type="ARBA" id="ARBA00022989"/>
    </source>
</evidence>
<dbReference type="Gene3D" id="2.30.42.10">
    <property type="match status" value="1"/>
</dbReference>
<reference evidence="14" key="1">
    <citation type="submission" date="2023-02" db="EMBL/GenBank/DDBJ databases">
        <title>Georgenia sp.10Sc9-8, isolated from a soil sample collected from the Taklamakan desert.</title>
        <authorList>
            <person name="Liu S."/>
        </authorList>
    </citation>
    <scope>NUCLEOTIDE SEQUENCE</scope>
    <source>
        <strain evidence="14">10Sc9-8</strain>
    </source>
</reference>
<keyword evidence="6" id="KW-0378">Hydrolase</keyword>
<evidence type="ECO:0000313" key="14">
    <source>
        <dbReference type="EMBL" id="MDD9205835.1"/>
    </source>
</evidence>
<dbReference type="InterPro" id="IPR036034">
    <property type="entry name" value="PDZ_sf"/>
</dbReference>
<evidence type="ECO:0000256" key="11">
    <source>
        <dbReference type="SAM" id="Phobius"/>
    </source>
</evidence>
<name>A0ABT5TUV7_9MICO</name>
<evidence type="ECO:0000256" key="5">
    <source>
        <dbReference type="ARBA" id="ARBA00022692"/>
    </source>
</evidence>
<keyword evidence="15" id="KW-1185">Reference proteome</keyword>
<dbReference type="Pfam" id="PF13180">
    <property type="entry name" value="PDZ_2"/>
    <property type="match status" value="1"/>
</dbReference>
<keyword evidence="9" id="KW-0482">Metalloprotease</keyword>
<comment type="cofactor">
    <cofactor evidence="1">
        <name>Zn(2+)</name>
        <dbReference type="ChEBI" id="CHEBI:29105"/>
    </cofactor>
</comment>
<dbReference type="SUPFAM" id="SSF50156">
    <property type="entry name" value="PDZ domain-like"/>
    <property type="match status" value="1"/>
</dbReference>
<evidence type="ECO:0000256" key="4">
    <source>
        <dbReference type="ARBA" id="ARBA00022670"/>
    </source>
</evidence>
<evidence type="ECO:0000256" key="2">
    <source>
        <dbReference type="ARBA" id="ARBA00004141"/>
    </source>
</evidence>
<dbReference type="PANTHER" id="PTHR42837:SF2">
    <property type="entry name" value="MEMBRANE METALLOPROTEASE ARASP2, CHLOROPLASTIC-RELATED"/>
    <property type="match status" value="1"/>
</dbReference>
<dbReference type="PANTHER" id="PTHR42837">
    <property type="entry name" value="REGULATOR OF SIGMA-E PROTEASE RSEP"/>
    <property type="match status" value="1"/>
</dbReference>
<comment type="similarity">
    <text evidence="3">Belongs to the peptidase M50B family.</text>
</comment>
<evidence type="ECO:0000259" key="13">
    <source>
        <dbReference type="Pfam" id="PF13180"/>
    </source>
</evidence>
<dbReference type="Proteomes" id="UP001165561">
    <property type="component" value="Unassembled WGS sequence"/>
</dbReference>
<feature type="transmembrane region" description="Helical" evidence="11">
    <location>
        <begin position="229"/>
        <end position="250"/>
    </location>
</feature>
<comment type="caution">
    <text evidence="14">The sequence shown here is derived from an EMBL/GenBank/DDBJ whole genome shotgun (WGS) entry which is preliminary data.</text>
</comment>
<protein>
    <submittedName>
        <fullName evidence="14">M50 family metallopeptidase</fullName>
    </submittedName>
</protein>
<evidence type="ECO:0000256" key="7">
    <source>
        <dbReference type="ARBA" id="ARBA00022833"/>
    </source>
</evidence>
<comment type="subcellular location">
    <subcellularLocation>
        <location evidence="2">Membrane</location>
        <topology evidence="2">Multi-pass membrane protein</topology>
    </subcellularLocation>
</comment>
<evidence type="ECO:0000259" key="12">
    <source>
        <dbReference type="Pfam" id="PF02163"/>
    </source>
</evidence>
<feature type="domain" description="Peptidase M50" evidence="12">
    <location>
        <begin position="149"/>
        <end position="210"/>
    </location>
</feature>
<organism evidence="14 15">
    <name type="scientific">Georgenia halotolerans</name>
    <dbReference type="NCBI Taxonomy" id="3028317"/>
    <lineage>
        <taxon>Bacteria</taxon>
        <taxon>Bacillati</taxon>
        <taxon>Actinomycetota</taxon>
        <taxon>Actinomycetes</taxon>
        <taxon>Micrococcales</taxon>
        <taxon>Bogoriellaceae</taxon>
        <taxon>Georgenia</taxon>
    </lineage>
</organism>